<comment type="caution">
    <text evidence="3">The sequence shown here is derived from an EMBL/GenBank/DDBJ whole genome shotgun (WGS) entry which is preliminary data.</text>
</comment>
<evidence type="ECO:0000259" key="2">
    <source>
        <dbReference type="Pfam" id="PF07811"/>
    </source>
</evidence>
<dbReference type="InterPro" id="IPR012495">
    <property type="entry name" value="TadE-like_dom"/>
</dbReference>
<evidence type="ECO:0000313" key="3">
    <source>
        <dbReference type="EMBL" id="PIZ38581.1"/>
    </source>
</evidence>
<feature type="transmembrane region" description="Helical" evidence="1">
    <location>
        <begin position="21"/>
        <end position="46"/>
    </location>
</feature>
<dbReference type="EMBL" id="PFNG01000144">
    <property type="protein sequence ID" value="PIZ38581.1"/>
    <property type="molecule type" value="Genomic_DNA"/>
</dbReference>
<dbReference type="Proteomes" id="UP000230956">
    <property type="component" value="Unassembled WGS sequence"/>
</dbReference>
<evidence type="ECO:0000313" key="4">
    <source>
        <dbReference type="Proteomes" id="UP000230956"/>
    </source>
</evidence>
<proteinExistence type="predicted"/>
<keyword evidence="1" id="KW-1133">Transmembrane helix</keyword>
<feature type="domain" description="TadE-like" evidence="2">
    <location>
        <begin position="18"/>
        <end position="60"/>
    </location>
</feature>
<protein>
    <submittedName>
        <fullName evidence="3">Pilus assembly protein TadG</fullName>
    </submittedName>
</protein>
<name>A0A2M7T7U1_9ACTN</name>
<keyword evidence="1" id="KW-0472">Membrane</keyword>
<keyword evidence="1" id="KW-0812">Transmembrane</keyword>
<accession>A0A2M7T7U1</accession>
<sequence length="142" mass="15149">MSTIRFKRSLTSLHNENGASAVEFAIVLPLLLTLILGIMQFGLIFFNYISITHAAREGARWAALEQPDADVRAKVKNSIPGLSLADTDIDISPAGDRSGLIGEQVAVTVHYKTPIIAPLIGTAIGIAGPDITLSNIATQRIE</sequence>
<dbReference type="Pfam" id="PF07811">
    <property type="entry name" value="TadE"/>
    <property type="match status" value="1"/>
</dbReference>
<reference evidence="4" key="1">
    <citation type="submission" date="2017-09" db="EMBL/GenBank/DDBJ databases">
        <title>Depth-based differentiation of microbial function through sediment-hosted aquifers and enrichment of novel symbionts in the deep terrestrial subsurface.</title>
        <authorList>
            <person name="Probst A.J."/>
            <person name="Ladd B."/>
            <person name="Jarett J.K."/>
            <person name="Geller-Mcgrath D.E."/>
            <person name="Sieber C.M.K."/>
            <person name="Emerson J.B."/>
            <person name="Anantharaman K."/>
            <person name="Thomas B.C."/>
            <person name="Malmstrom R."/>
            <person name="Stieglmeier M."/>
            <person name="Klingl A."/>
            <person name="Woyke T."/>
            <person name="Ryan C.M."/>
            <person name="Banfield J.F."/>
        </authorList>
    </citation>
    <scope>NUCLEOTIDE SEQUENCE [LARGE SCALE GENOMIC DNA]</scope>
</reference>
<dbReference type="AlphaFoldDB" id="A0A2M7T7U1"/>
<evidence type="ECO:0000256" key="1">
    <source>
        <dbReference type="SAM" id="Phobius"/>
    </source>
</evidence>
<organism evidence="3 4">
    <name type="scientific">Candidatus Aquicultor secundus</name>
    <dbReference type="NCBI Taxonomy" id="1973895"/>
    <lineage>
        <taxon>Bacteria</taxon>
        <taxon>Bacillati</taxon>
        <taxon>Actinomycetota</taxon>
        <taxon>Candidatus Aquicultoria</taxon>
        <taxon>Candidatus Aquicultorales</taxon>
        <taxon>Candidatus Aquicultoraceae</taxon>
        <taxon>Candidatus Aquicultor</taxon>
    </lineage>
</organism>
<gene>
    <name evidence="3" type="ORF">COY37_05965</name>
</gene>
<dbReference type="RefSeq" id="WP_286678733.1">
    <property type="nucleotide sequence ID" value="NZ_MNXI01000101.1"/>
</dbReference>